<dbReference type="InterPro" id="IPR012337">
    <property type="entry name" value="RNaseH-like_sf"/>
</dbReference>
<evidence type="ECO:0000313" key="1">
    <source>
        <dbReference type="EMBL" id="CAK1554358.1"/>
    </source>
</evidence>
<accession>A0AAV1JZY2</accession>
<dbReference type="AlphaFoldDB" id="A0AAV1JZY2"/>
<reference evidence="1 2" key="1">
    <citation type="submission" date="2023-11" db="EMBL/GenBank/DDBJ databases">
        <authorList>
            <person name="Okamura Y."/>
        </authorList>
    </citation>
    <scope>NUCLEOTIDE SEQUENCE [LARGE SCALE GENOMIC DNA]</scope>
</reference>
<gene>
    <name evidence="1" type="ORF">LNINA_LOCUS13279</name>
</gene>
<dbReference type="PANTHER" id="PTHR37162">
    <property type="entry name" value="HAT FAMILY DIMERISATION DOMAINCONTAINING PROTEIN-RELATED"/>
    <property type="match status" value="1"/>
</dbReference>
<organism evidence="1 2">
    <name type="scientific">Leptosia nina</name>
    <dbReference type="NCBI Taxonomy" id="320188"/>
    <lineage>
        <taxon>Eukaryota</taxon>
        <taxon>Metazoa</taxon>
        <taxon>Ecdysozoa</taxon>
        <taxon>Arthropoda</taxon>
        <taxon>Hexapoda</taxon>
        <taxon>Insecta</taxon>
        <taxon>Pterygota</taxon>
        <taxon>Neoptera</taxon>
        <taxon>Endopterygota</taxon>
        <taxon>Lepidoptera</taxon>
        <taxon>Glossata</taxon>
        <taxon>Ditrysia</taxon>
        <taxon>Papilionoidea</taxon>
        <taxon>Pieridae</taxon>
        <taxon>Pierinae</taxon>
        <taxon>Leptosia</taxon>
    </lineage>
</organism>
<dbReference type="EMBL" id="CAVLEF010000278">
    <property type="protein sequence ID" value="CAK1554358.1"/>
    <property type="molecule type" value="Genomic_DNA"/>
</dbReference>
<comment type="caution">
    <text evidence="1">The sequence shown here is derived from an EMBL/GenBank/DDBJ whole genome shotgun (WGS) entry which is preliminary data.</text>
</comment>
<name>A0AAV1JZY2_9NEOP</name>
<evidence type="ECO:0000313" key="2">
    <source>
        <dbReference type="Proteomes" id="UP001497472"/>
    </source>
</evidence>
<dbReference type="SUPFAM" id="SSF53098">
    <property type="entry name" value="Ribonuclease H-like"/>
    <property type="match status" value="1"/>
</dbReference>
<proteinExistence type="predicted"/>
<protein>
    <submittedName>
        <fullName evidence="1">Uncharacterized protein</fullName>
    </submittedName>
</protein>
<dbReference type="Proteomes" id="UP001497472">
    <property type="component" value="Unassembled WGS sequence"/>
</dbReference>
<keyword evidence="2" id="KW-1185">Reference proteome</keyword>
<sequence length="292" mass="32972">MSINSLDCTCALNREIFSASDTAKKVTCNRTRATAIATGVLSPLSVEQLKTDLQDVPFISVATDASNHGSTKLFPLVIQYFDVKKNGITTKVLVIENTKNETSDSITELIIRQLHRHDLLSKCIAFSGDNCNTNFGGIETYGTNNVFHKLRENLNPNLVGVGCTGHVINNAVHHGCDLLAVDIDSIILKIYNFFSIYTVRTEAFKEFCETAELEYKQLLYHSKTRWPSLFPAIERILKLYRPLLNYFESIERPPVLIKQFFENPLSEAYLFLIHSITHTIHTKIQTLEKGDN</sequence>
<dbReference type="PANTHER" id="PTHR37162:SF10">
    <property type="entry name" value="DUF4371 DOMAIN-CONTAINING PROTEIN"/>
    <property type="match status" value="1"/>
</dbReference>